<organism evidence="5 6">
    <name type="scientific">Klebsiella oxytoca</name>
    <dbReference type="NCBI Taxonomy" id="571"/>
    <lineage>
        <taxon>Bacteria</taxon>
        <taxon>Pseudomonadati</taxon>
        <taxon>Pseudomonadota</taxon>
        <taxon>Gammaproteobacteria</taxon>
        <taxon>Enterobacterales</taxon>
        <taxon>Enterobacteriaceae</taxon>
        <taxon>Klebsiella/Raoultella group</taxon>
        <taxon>Klebsiella</taxon>
    </lineage>
</organism>
<evidence type="ECO:0000313" key="6">
    <source>
        <dbReference type="Proteomes" id="UP000427108"/>
    </source>
</evidence>
<feature type="transmembrane region" description="Helical" evidence="3">
    <location>
        <begin position="159"/>
        <end position="177"/>
    </location>
</feature>
<dbReference type="InterPro" id="IPR001867">
    <property type="entry name" value="OmpR/PhoB-type_DNA-bd"/>
</dbReference>
<sequence>MNKLYILEGCIYFDEQAMALSINGEQENTIILPAPSARLLSELIKTNGTMVTREELLVRVWEDYGYRASNSNLNNYLSILRRSLTSLLPQTILITTLPKKGIVFQANIEECSVNTHQNEPAESTAIIEYEEPEPTPEPESEPETGAALLPKWRKITPKIVLFASIGLLFSAAIWSFFPTSLPVMSERHLFTLSQCRFYLIQDTPLSQNEVLSIMDKYDISLNCDSYPRDVFVTHYDETGKRRVMTFFAWCQRDDNGKYTRCENIKKVSWRRV</sequence>
<proteinExistence type="predicted"/>
<dbReference type="SMART" id="SM00862">
    <property type="entry name" value="Trans_reg_C"/>
    <property type="match status" value="1"/>
</dbReference>
<dbReference type="AlphaFoldDB" id="A0A6B8MVD3"/>
<evidence type="ECO:0000313" key="5">
    <source>
        <dbReference type="EMBL" id="QGN36838.1"/>
    </source>
</evidence>
<keyword evidence="1 2" id="KW-0238">DNA-binding</keyword>
<name>A0A6B8MVD3_KLEOX</name>
<dbReference type="Gene3D" id="1.10.10.10">
    <property type="entry name" value="Winged helix-like DNA-binding domain superfamily/Winged helix DNA-binding domain"/>
    <property type="match status" value="1"/>
</dbReference>
<keyword evidence="3" id="KW-0472">Membrane</keyword>
<evidence type="ECO:0000259" key="4">
    <source>
        <dbReference type="PROSITE" id="PS51755"/>
    </source>
</evidence>
<reference evidence="5 6" key="1">
    <citation type="submission" date="2019-11" db="EMBL/GenBank/DDBJ databases">
        <title>Isolation and Application of One Kind of P-Hydroxybenzoic Acid Degrading Bacterium in Mitigating Cropping Obstacle of Cucumber.</title>
        <authorList>
            <person name="Wu F."/>
            <person name="An Y."/>
        </authorList>
    </citation>
    <scope>NUCLEOTIDE SEQUENCE [LARGE SCALE GENOMIC DNA]</scope>
    <source>
        <strain evidence="5 6">P620</strain>
    </source>
</reference>
<evidence type="ECO:0000256" key="2">
    <source>
        <dbReference type="PROSITE-ProRule" id="PRU01091"/>
    </source>
</evidence>
<dbReference type="GO" id="GO:0000160">
    <property type="term" value="P:phosphorelay signal transduction system"/>
    <property type="evidence" value="ECO:0007669"/>
    <property type="project" value="InterPro"/>
</dbReference>
<dbReference type="GO" id="GO:0006355">
    <property type="term" value="P:regulation of DNA-templated transcription"/>
    <property type="evidence" value="ECO:0007669"/>
    <property type="project" value="InterPro"/>
</dbReference>
<keyword evidence="3" id="KW-1133">Transmembrane helix</keyword>
<dbReference type="RefSeq" id="WP_154679334.1">
    <property type="nucleotide sequence ID" value="NZ_CP046115.1"/>
</dbReference>
<dbReference type="InterPro" id="IPR016032">
    <property type="entry name" value="Sig_transdc_resp-reg_C-effctor"/>
</dbReference>
<dbReference type="OrthoDB" id="6623450at2"/>
<evidence type="ECO:0000256" key="1">
    <source>
        <dbReference type="ARBA" id="ARBA00023125"/>
    </source>
</evidence>
<dbReference type="PROSITE" id="PS51755">
    <property type="entry name" value="OMPR_PHOB"/>
    <property type="match status" value="1"/>
</dbReference>
<dbReference type="InterPro" id="IPR036388">
    <property type="entry name" value="WH-like_DNA-bd_sf"/>
</dbReference>
<dbReference type="SUPFAM" id="SSF46894">
    <property type="entry name" value="C-terminal effector domain of the bipartite response regulators"/>
    <property type="match status" value="1"/>
</dbReference>
<feature type="domain" description="OmpR/PhoB-type" evidence="4">
    <location>
        <begin position="2"/>
        <end position="106"/>
    </location>
</feature>
<feature type="DNA-binding region" description="OmpR/PhoB-type" evidence="2">
    <location>
        <begin position="2"/>
        <end position="106"/>
    </location>
</feature>
<dbReference type="Pfam" id="PF00486">
    <property type="entry name" value="Trans_reg_C"/>
    <property type="match status" value="1"/>
</dbReference>
<keyword evidence="3" id="KW-0812">Transmembrane</keyword>
<dbReference type="Proteomes" id="UP000427108">
    <property type="component" value="Chromosome"/>
</dbReference>
<evidence type="ECO:0000256" key="3">
    <source>
        <dbReference type="SAM" id="Phobius"/>
    </source>
</evidence>
<accession>A0A6B8MVD3</accession>
<dbReference type="EMBL" id="CP046115">
    <property type="protein sequence ID" value="QGN36838.1"/>
    <property type="molecule type" value="Genomic_DNA"/>
</dbReference>
<protein>
    <recommendedName>
        <fullName evidence="4">OmpR/PhoB-type domain-containing protein</fullName>
    </recommendedName>
</protein>
<gene>
    <name evidence="5" type="ORF">GJ746_05820</name>
</gene>
<dbReference type="GO" id="GO:0003677">
    <property type="term" value="F:DNA binding"/>
    <property type="evidence" value="ECO:0007669"/>
    <property type="project" value="UniProtKB-UniRule"/>
</dbReference>